<dbReference type="Gene3D" id="1.10.287.130">
    <property type="match status" value="1"/>
</dbReference>
<keyword evidence="7" id="KW-0418">Kinase</keyword>
<keyword evidence="8 12" id="KW-1133">Transmembrane helix</keyword>
<accession>A0A7S3K1C0</accession>
<keyword evidence="9 12" id="KW-0472">Membrane</keyword>
<sequence length="925" mass="103200">MGILRGRNTSGEDGVEEELGEVKVFRDRLKKLHHQVAIWCVLLFIAFVLILPFVCAQKIKCEDDPVFLRILNACAAASFITTMIRTGQALLMDLDSSFLSNSPSEKRKKNDDYKRDYSSDSNNDVVFENKNNEEIFDSSAINSVRLVTISINFVAAIAHSAMAIGFGHIVIGPNNRRVYMMRIAEWLATIPVMMTLLHTYDLPSCVLRDIPYQQQEQRKIKKIAAIQPINPSMTSSVSTCQNGFNKNQKVSTNFQVQKAVEKKENVLSIVKNAISSRVLSCFFSCIIPTNLLFVLNSEAITSIGCQTLSVILGLLTVIIPNLPLLCIVFLYVLACFCYLNIFFVLRSIYQSKENVKEDKRIAIADRRIHDFTTLLATYEAKSRSKRAFTLVLGCAILWTIIALVWFGGLMNLYSTSIENSILSITDVLSKNLFVCALGEEAIKADAISTTLQQLLKIEKASTKQRRRFLRFVMHEVRVPLNAVKLGLTSVADIIDASSSNVTVNDVSKNNYDDDEEYNLKKKEKNEIIETLRYVDGAIDGMAETLNDVLSFAAIEEGRFRLNCSQFNVNKLLKNAQATHLPTAEEKQISIEVHIDERLQSLILYGDHRRIANCIGNFCSNALKFSTSGGQVLLHASLYDNVQDSDCLNFPPSSTISSSVPETKDCDIIGNNRDDDDDDHSKKRAIGLKIEVRDNGCGIDFNDQRTLFQPFSQIRPGELQQGRGSGLGLAISKESIERHGGSIGLESTPGVGSTFFIHVPLAIISENIDNASSQSLNNETNSQSSSLKIQDEKNHHTRKALVVDDVFSNRRLFRRQIERLGFSVTEAEDGITAIEKCGYSVTDDDYTNKNSQYDVIFMDSVMPRMSGPEATSILRHRGCKTILIAVTGNALEEDVRSFLEAGANEVLTKPVSKSKLQLCLQRFNII</sequence>
<evidence type="ECO:0000256" key="9">
    <source>
        <dbReference type="ARBA" id="ARBA00023136"/>
    </source>
</evidence>
<evidence type="ECO:0000256" key="3">
    <source>
        <dbReference type="ARBA" id="ARBA00008130"/>
    </source>
</evidence>
<dbReference type="SUPFAM" id="SSF81321">
    <property type="entry name" value="Family A G protein-coupled receptor-like"/>
    <property type="match status" value="1"/>
</dbReference>
<dbReference type="EMBL" id="HBIJ01018774">
    <property type="protein sequence ID" value="CAE0371579.1"/>
    <property type="molecule type" value="Transcribed_RNA"/>
</dbReference>
<evidence type="ECO:0000256" key="11">
    <source>
        <dbReference type="SAM" id="MobiDB-lite"/>
    </source>
</evidence>
<feature type="compositionally biased region" description="Polar residues" evidence="11">
    <location>
        <begin position="772"/>
        <end position="787"/>
    </location>
</feature>
<dbReference type="InterPro" id="IPR004358">
    <property type="entry name" value="Sig_transdc_His_kin-like_C"/>
</dbReference>
<dbReference type="Gene3D" id="3.40.50.2300">
    <property type="match status" value="1"/>
</dbReference>
<dbReference type="CDD" id="cd17546">
    <property type="entry name" value="REC_hyHK_CKI1_RcsC-like"/>
    <property type="match status" value="1"/>
</dbReference>
<evidence type="ECO:0000256" key="12">
    <source>
        <dbReference type="SAM" id="Phobius"/>
    </source>
</evidence>
<evidence type="ECO:0000256" key="7">
    <source>
        <dbReference type="ARBA" id="ARBA00022777"/>
    </source>
</evidence>
<feature type="transmembrane region" description="Helical" evidence="12">
    <location>
        <begin position="274"/>
        <end position="295"/>
    </location>
</feature>
<dbReference type="Pfam" id="PF02518">
    <property type="entry name" value="HATPase_c"/>
    <property type="match status" value="1"/>
</dbReference>
<protein>
    <recommendedName>
        <fullName evidence="4">histidine kinase</fullName>
        <ecNumber evidence="4">2.7.13.3</ecNumber>
    </recommendedName>
</protein>
<keyword evidence="5" id="KW-0808">Transferase</keyword>
<evidence type="ECO:0000256" key="5">
    <source>
        <dbReference type="ARBA" id="ARBA00022679"/>
    </source>
</evidence>
<feature type="transmembrane region" description="Helical" evidence="12">
    <location>
        <begin position="36"/>
        <end position="54"/>
    </location>
</feature>
<feature type="transmembrane region" description="Helical" evidence="12">
    <location>
        <begin position="302"/>
        <end position="322"/>
    </location>
</feature>
<name>A0A7S3K1C0_9STRA</name>
<feature type="transmembrane region" description="Helical" evidence="12">
    <location>
        <begin position="146"/>
        <end position="171"/>
    </location>
</feature>
<dbReference type="InterPro" id="IPR001425">
    <property type="entry name" value="Arc/bac/fun_rhodopsins"/>
</dbReference>
<dbReference type="GO" id="GO:0000155">
    <property type="term" value="F:phosphorelay sensor kinase activity"/>
    <property type="evidence" value="ECO:0007669"/>
    <property type="project" value="InterPro"/>
</dbReference>
<feature type="transmembrane region" description="Helical" evidence="12">
    <location>
        <begin position="183"/>
        <end position="200"/>
    </location>
</feature>
<dbReference type="InterPro" id="IPR036097">
    <property type="entry name" value="HisK_dim/P_sf"/>
</dbReference>
<feature type="domain" description="Histidine kinase" evidence="13">
    <location>
        <begin position="471"/>
        <end position="762"/>
    </location>
</feature>
<dbReference type="PANTHER" id="PTHR43047">
    <property type="entry name" value="TWO-COMPONENT HISTIDINE PROTEIN KINASE"/>
    <property type="match status" value="1"/>
</dbReference>
<dbReference type="PANTHER" id="PTHR43047:SF69">
    <property type="entry name" value="HISTIDINE KINASE CONTAINING CHEY-HOMOLOGOUS RECEIVER DOMAIN-RELATED"/>
    <property type="match status" value="1"/>
</dbReference>
<dbReference type="Gene3D" id="3.30.565.10">
    <property type="entry name" value="Histidine kinase-like ATPase, C-terminal domain"/>
    <property type="match status" value="1"/>
</dbReference>
<comment type="subcellular location">
    <subcellularLocation>
        <location evidence="2">Membrane</location>
        <topology evidence="2">Multi-pass membrane protein</topology>
    </subcellularLocation>
</comment>
<dbReference type="AlphaFoldDB" id="A0A7S3K1C0"/>
<evidence type="ECO:0000313" key="15">
    <source>
        <dbReference type="EMBL" id="CAE0371579.1"/>
    </source>
</evidence>
<dbReference type="SUPFAM" id="SSF52172">
    <property type="entry name" value="CheY-like"/>
    <property type="match status" value="1"/>
</dbReference>
<feature type="transmembrane region" description="Helical" evidence="12">
    <location>
        <begin position="328"/>
        <end position="349"/>
    </location>
</feature>
<dbReference type="PROSITE" id="PS50109">
    <property type="entry name" value="HIS_KIN"/>
    <property type="match status" value="1"/>
</dbReference>
<evidence type="ECO:0000259" key="14">
    <source>
        <dbReference type="PROSITE" id="PS50110"/>
    </source>
</evidence>
<dbReference type="SUPFAM" id="SSF47384">
    <property type="entry name" value="Homodimeric domain of signal transducing histidine kinase"/>
    <property type="match status" value="1"/>
</dbReference>
<dbReference type="GO" id="GO:0005886">
    <property type="term" value="C:plasma membrane"/>
    <property type="evidence" value="ECO:0007669"/>
    <property type="project" value="TreeGrafter"/>
</dbReference>
<keyword evidence="6 12" id="KW-0812">Transmembrane</keyword>
<comment type="similarity">
    <text evidence="3">Belongs to the archaeal/bacterial/fungal opsin family.</text>
</comment>
<dbReference type="Gene3D" id="1.20.1070.10">
    <property type="entry name" value="Rhodopsin 7-helix transmembrane proteins"/>
    <property type="match status" value="2"/>
</dbReference>
<reference evidence="15" key="1">
    <citation type="submission" date="2021-01" db="EMBL/GenBank/DDBJ databases">
        <authorList>
            <person name="Corre E."/>
            <person name="Pelletier E."/>
            <person name="Niang G."/>
            <person name="Scheremetjew M."/>
            <person name="Finn R."/>
            <person name="Kale V."/>
            <person name="Holt S."/>
            <person name="Cochrane G."/>
            <person name="Meng A."/>
            <person name="Brown T."/>
            <person name="Cohen L."/>
        </authorList>
    </citation>
    <scope>NUCLEOTIDE SEQUENCE</scope>
    <source>
        <strain evidence="15">CCMP1510</strain>
    </source>
</reference>
<dbReference type="Pfam" id="PF00072">
    <property type="entry name" value="Response_reg"/>
    <property type="match status" value="1"/>
</dbReference>
<evidence type="ECO:0000256" key="8">
    <source>
        <dbReference type="ARBA" id="ARBA00022989"/>
    </source>
</evidence>
<evidence type="ECO:0000256" key="6">
    <source>
        <dbReference type="ARBA" id="ARBA00022692"/>
    </source>
</evidence>
<dbReference type="SUPFAM" id="SSF55874">
    <property type="entry name" value="ATPase domain of HSP90 chaperone/DNA topoisomerase II/histidine kinase"/>
    <property type="match status" value="1"/>
</dbReference>
<feature type="domain" description="Response regulatory" evidence="14">
    <location>
        <begin position="798"/>
        <end position="923"/>
    </location>
</feature>
<dbReference type="PRINTS" id="PR00344">
    <property type="entry name" value="BCTRLSENSOR"/>
</dbReference>
<evidence type="ECO:0000256" key="2">
    <source>
        <dbReference type="ARBA" id="ARBA00004141"/>
    </source>
</evidence>
<feature type="region of interest" description="Disordered" evidence="11">
    <location>
        <begin position="772"/>
        <end position="792"/>
    </location>
</feature>
<feature type="transmembrane region" description="Helical" evidence="12">
    <location>
        <begin position="66"/>
        <end position="84"/>
    </location>
</feature>
<keyword evidence="10" id="KW-0597">Phosphoprotein</keyword>
<dbReference type="InterPro" id="IPR001789">
    <property type="entry name" value="Sig_transdc_resp-reg_receiver"/>
</dbReference>
<dbReference type="Pfam" id="PF01036">
    <property type="entry name" value="Bac_rhodopsin"/>
    <property type="match status" value="1"/>
</dbReference>
<dbReference type="PROSITE" id="PS50110">
    <property type="entry name" value="RESPONSE_REGULATORY"/>
    <property type="match status" value="1"/>
</dbReference>
<organism evidence="15">
    <name type="scientific">Aureoumbra lagunensis</name>
    <dbReference type="NCBI Taxonomy" id="44058"/>
    <lineage>
        <taxon>Eukaryota</taxon>
        <taxon>Sar</taxon>
        <taxon>Stramenopiles</taxon>
        <taxon>Ochrophyta</taxon>
        <taxon>Pelagophyceae</taxon>
        <taxon>Pelagomonadales</taxon>
        <taxon>Aureoumbra</taxon>
    </lineage>
</organism>
<dbReference type="InterPro" id="IPR036890">
    <property type="entry name" value="HATPase_C_sf"/>
</dbReference>
<dbReference type="SMART" id="SM00387">
    <property type="entry name" value="HATPase_c"/>
    <property type="match status" value="1"/>
</dbReference>
<evidence type="ECO:0000256" key="4">
    <source>
        <dbReference type="ARBA" id="ARBA00012438"/>
    </source>
</evidence>
<dbReference type="GO" id="GO:0009927">
    <property type="term" value="F:histidine phosphotransfer kinase activity"/>
    <property type="evidence" value="ECO:0007669"/>
    <property type="project" value="TreeGrafter"/>
</dbReference>
<comment type="catalytic activity">
    <reaction evidence="1">
        <text>ATP + protein L-histidine = ADP + protein N-phospho-L-histidine.</text>
        <dbReference type="EC" id="2.7.13.3"/>
    </reaction>
</comment>
<evidence type="ECO:0000259" key="13">
    <source>
        <dbReference type="PROSITE" id="PS50109"/>
    </source>
</evidence>
<dbReference type="InterPro" id="IPR003594">
    <property type="entry name" value="HATPase_dom"/>
</dbReference>
<proteinExistence type="inferred from homology"/>
<dbReference type="EC" id="2.7.13.3" evidence="4"/>
<gene>
    <name evidence="15" type="ORF">ALAG00032_LOCUS12361</name>
</gene>
<evidence type="ECO:0000256" key="1">
    <source>
        <dbReference type="ARBA" id="ARBA00000085"/>
    </source>
</evidence>
<dbReference type="SMART" id="SM00448">
    <property type="entry name" value="REC"/>
    <property type="match status" value="1"/>
</dbReference>
<dbReference type="InterPro" id="IPR005467">
    <property type="entry name" value="His_kinase_dom"/>
</dbReference>
<evidence type="ECO:0000256" key="10">
    <source>
        <dbReference type="PROSITE-ProRule" id="PRU00169"/>
    </source>
</evidence>
<feature type="modified residue" description="4-aspartylphosphate" evidence="10">
    <location>
        <position position="858"/>
    </location>
</feature>
<feature type="transmembrane region" description="Helical" evidence="12">
    <location>
        <begin position="387"/>
        <end position="413"/>
    </location>
</feature>
<dbReference type="InterPro" id="IPR011006">
    <property type="entry name" value="CheY-like_superfamily"/>
</dbReference>